<dbReference type="EMBL" id="GBRH01264065">
    <property type="protein sequence ID" value="JAD33830.1"/>
    <property type="molecule type" value="Transcribed_RNA"/>
</dbReference>
<organism evidence="2">
    <name type="scientific">Arundo donax</name>
    <name type="common">Giant reed</name>
    <name type="synonym">Donax arundinaceus</name>
    <dbReference type="NCBI Taxonomy" id="35708"/>
    <lineage>
        <taxon>Eukaryota</taxon>
        <taxon>Viridiplantae</taxon>
        <taxon>Streptophyta</taxon>
        <taxon>Embryophyta</taxon>
        <taxon>Tracheophyta</taxon>
        <taxon>Spermatophyta</taxon>
        <taxon>Magnoliopsida</taxon>
        <taxon>Liliopsida</taxon>
        <taxon>Poales</taxon>
        <taxon>Poaceae</taxon>
        <taxon>PACMAD clade</taxon>
        <taxon>Arundinoideae</taxon>
        <taxon>Arundineae</taxon>
        <taxon>Arundo</taxon>
    </lineage>
</organism>
<dbReference type="AlphaFoldDB" id="A0A0A8ZAR9"/>
<name>A0A0A8ZAR9_ARUDO</name>
<evidence type="ECO:0000256" key="1">
    <source>
        <dbReference type="SAM" id="MobiDB-lite"/>
    </source>
</evidence>
<proteinExistence type="predicted"/>
<sequence length="31" mass="3588">MGHKTMATSRLREYIPRNQMTHTKGSQINLS</sequence>
<protein>
    <submittedName>
        <fullName evidence="2">Uncharacterized protein</fullName>
    </submittedName>
</protein>
<feature type="region of interest" description="Disordered" evidence="1">
    <location>
        <begin position="1"/>
        <end position="31"/>
    </location>
</feature>
<reference evidence="2" key="1">
    <citation type="submission" date="2014-09" db="EMBL/GenBank/DDBJ databases">
        <authorList>
            <person name="Magalhaes I.L.F."/>
            <person name="Oliveira U."/>
            <person name="Santos F.R."/>
            <person name="Vidigal T.H.D.A."/>
            <person name="Brescovit A.D."/>
            <person name="Santos A.J."/>
        </authorList>
    </citation>
    <scope>NUCLEOTIDE SEQUENCE</scope>
    <source>
        <tissue evidence="2">Shoot tissue taken approximately 20 cm above the soil surface</tissue>
    </source>
</reference>
<reference evidence="2" key="2">
    <citation type="journal article" date="2015" name="Data Brief">
        <title>Shoot transcriptome of the giant reed, Arundo donax.</title>
        <authorList>
            <person name="Barrero R.A."/>
            <person name="Guerrero F.D."/>
            <person name="Moolhuijzen P."/>
            <person name="Goolsby J.A."/>
            <person name="Tidwell J."/>
            <person name="Bellgard S.E."/>
            <person name="Bellgard M.I."/>
        </authorList>
    </citation>
    <scope>NUCLEOTIDE SEQUENCE</scope>
    <source>
        <tissue evidence="2">Shoot tissue taken approximately 20 cm above the soil surface</tissue>
    </source>
</reference>
<evidence type="ECO:0000313" key="2">
    <source>
        <dbReference type="EMBL" id="JAD33830.1"/>
    </source>
</evidence>
<accession>A0A0A8ZAR9</accession>
<feature type="compositionally biased region" description="Polar residues" evidence="1">
    <location>
        <begin position="18"/>
        <end position="31"/>
    </location>
</feature>